<feature type="region of interest" description="Disordered" evidence="4">
    <location>
        <begin position="1"/>
        <end position="67"/>
    </location>
</feature>
<feature type="region of interest" description="Disordered" evidence="4">
    <location>
        <begin position="79"/>
        <end position="130"/>
    </location>
</feature>
<dbReference type="EMBL" id="DS547118">
    <property type="protein sequence ID" value="EDR04465.1"/>
    <property type="molecule type" value="Genomic_DNA"/>
</dbReference>
<proteinExistence type="inferred from homology"/>
<dbReference type="SUPFAM" id="SSF47874">
    <property type="entry name" value="Annexin"/>
    <property type="match status" value="1"/>
</dbReference>
<dbReference type="InterPro" id="IPR037104">
    <property type="entry name" value="Annexin_sf"/>
</dbReference>
<dbReference type="InterPro" id="IPR018502">
    <property type="entry name" value="Annexin_repeat"/>
</dbReference>
<dbReference type="Proteomes" id="UP000001194">
    <property type="component" value="Unassembled WGS sequence"/>
</dbReference>
<organism evidence="6">
    <name type="scientific">Laccaria bicolor (strain S238N-H82 / ATCC MYA-4686)</name>
    <name type="common">Bicoloured deceiver</name>
    <name type="synonym">Laccaria laccata var. bicolor</name>
    <dbReference type="NCBI Taxonomy" id="486041"/>
    <lineage>
        <taxon>Eukaryota</taxon>
        <taxon>Fungi</taxon>
        <taxon>Dikarya</taxon>
        <taxon>Basidiomycota</taxon>
        <taxon>Agaricomycotina</taxon>
        <taxon>Agaricomycetes</taxon>
        <taxon>Agaricomycetidae</taxon>
        <taxon>Agaricales</taxon>
        <taxon>Agaricineae</taxon>
        <taxon>Hydnangiaceae</taxon>
        <taxon>Laccaria</taxon>
    </lineage>
</organism>
<dbReference type="GO" id="GO:0005886">
    <property type="term" value="C:plasma membrane"/>
    <property type="evidence" value="ECO:0007669"/>
    <property type="project" value="TreeGrafter"/>
</dbReference>
<dbReference type="InterPro" id="IPR009117">
    <property type="entry name" value="ANX14"/>
</dbReference>
<dbReference type="PANTHER" id="PTHR10502">
    <property type="entry name" value="ANNEXIN"/>
    <property type="match status" value="1"/>
</dbReference>
<feature type="compositionally biased region" description="Low complexity" evidence="4">
    <location>
        <begin position="79"/>
        <end position="88"/>
    </location>
</feature>
<keyword evidence="2" id="KW-0677">Repeat</keyword>
<dbReference type="AlphaFoldDB" id="B0DLW1"/>
<protein>
    <submittedName>
        <fullName evidence="5">Predicted protein</fullName>
    </submittedName>
</protein>
<dbReference type="InParanoid" id="B0DLW1"/>
<dbReference type="RefSeq" id="XP_001884984.1">
    <property type="nucleotide sequence ID" value="XM_001884949.1"/>
</dbReference>
<gene>
    <name evidence="5" type="ORF">LACBIDRAFT_304549</name>
</gene>
<dbReference type="GO" id="GO:0005634">
    <property type="term" value="C:nucleus"/>
    <property type="evidence" value="ECO:0007669"/>
    <property type="project" value="TreeGrafter"/>
</dbReference>
<dbReference type="STRING" id="486041.B0DLW1"/>
<dbReference type="Gene3D" id="1.10.220.10">
    <property type="entry name" value="Annexin"/>
    <property type="match status" value="3"/>
</dbReference>
<dbReference type="GeneID" id="6080531"/>
<keyword evidence="3" id="KW-0041">Annexin</keyword>
<name>B0DLW1_LACBS</name>
<dbReference type="PRINTS" id="PR00196">
    <property type="entry name" value="ANNEXIN"/>
</dbReference>
<keyword evidence="6" id="KW-1185">Reference proteome</keyword>
<evidence type="ECO:0000256" key="4">
    <source>
        <dbReference type="SAM" id="MobiDB-lite"/>
    </source>
</evidence>
<evidence type="ECO:0000313" key="6">
    <source>
        <dbReference type="Proteomes" id="UP000001194"/>
    </source>
</evidence>
<dbReference type="GO" id="GO:0001786">
    <property type="term" value="F:phosphatidylserine binding"/>
    <property type="evidence" value="ECO:0007669"/>
    <property type="project" value="TreeGrafter"/>
</dbReference>
<evidence type="ECO:0000256" key="1">
    <source>
        <dbReference type="ARBA" id="ARBA00007831"/>
    </source>
</evidence>
<feature type="compositionally biased region" description="Low complexity" evidence="4">
    <location>
        <begin position="98"/>
        <end position="115"/>
    </location>
</feature>
<accession>B0DLW1</accession>
<evidence type="ECO:0000313" key="5">
    <source>
        <dbReference type="EMBL" id="EDR04465.1"/>
    </source>
</evidence>
<feature type="compositionally biased region" description="Low complexity" evidence="4">
    <location>
        <begin position="15"/>
        <end position="30"/>
    </location>
</feature>
<dbReference type="Pfam" id="PF00191">
    <property type="entry name" value="Annexin"/>
    <property type="match status" value="2"/>
</dbReference>
<reference evidence="5 6" key="1">
    <citation type="journal article" date="2008" name="Nature">
        <title>The genome of Laccaria bicolor provides insights into mycorrhizal symbiosis.</title>
        <authorList>
            <person name="Martin F."/>
            <person name="Aerts A."/>
            <person name="Ahren D."/>
            <person name="Brun A."/>
            <person name="Danchin E.G.J."/>
            <person name="Duchaussoy F."/>
            <person name="Gibon J."/>
            <person name="Kohler A."/>
            <person name="Lindquist E."/>
            <person name="Pereda V."/>
            <person name="Salamov A."/>
            <person name="Shapiro H.J."/>
            <person name="Wuyts J."/>
            <person name="Blaudez D."/>
            <person name="Buee M."/>
            <person name="Brokstein P."/>
            <person name="Canbaeck B."/>
            <person name="Cohen D."/>
            <person name="Courty P.E."/>
            <person name="Coutinho P.M."/>
            <person name="Delaruelle C."/>
            <person name="Detter J.C."/>
            <person name="Deveau A."/>
            <person name="DiFazio S."/>
            <person name="Duplessis S."/>
            <person name="Fraissinet-Tachet L."/>
            <person name="Lucic E."/>
            <person name="Frey-Klett P."/>
            <person name="Fourrey C."/>
            <person name="Feussner I."/>
            <person name="Gay G."/>
            <person name="Grimwood J."/>
            <person name="Hoegger P.J."/>
            <person name="Jain P."/>
            <person name="Kilaru S."/>
            <person name="Labbe J."/>
            <person name="Lin Y.C."/>
            <person name="Legue V."/>
            <person name="Le Tacon F."/>
            <person name="Marmeisse R."/>
            <person name="Melayah D."/>
            <person name="Montanini B."/>
            <person name="Muratet M."/>
            <person name="Nehls U."/>
            <person name="Niculita-Hirzel H."/>
            <person name="Oudot-Le Secq M.P."/>
            <person name="Peter M."/>
            <person name="Quesneville H."/>
            <person name="Rajashekar B."/>
            <person name="Reich M."/>
            <person name="Rouhier N."/>
            <person name="Schmutz J."/>
            <person name="Yin T."/>
            <person name="Chalot M."/>
            <person name="Henrissat B."/>
            <person name="Kuees U."/>
            <person name="Lucas S."/>
            <person name="Van de Peer Y."/>
            <person name="Podila G.K."/>
            <person name="Polle A."/>
            <person name="Pukkila P.J."/>
            <person name="Richardson P.M."/>
            <person name="Rouze P."/>
            <person name="Sanders I.R."/>
            <person name="Stajich J.E."/>
            <person name="Tunlid A."/>
            <person name="Tuskan G."/>
            <person name="Grigoriev I.V."/>
        </authorList>
    </citation>
    <scope>NUCLEOTIDE SEQUENCE [LARGE SCALE GENOMIC DNA]</scope>
    <source>
        <strain evidence="6">S238N-H82 / ATCC MYA-4686</strain>
    </source>
</reference>
<dbReference type="GO" id="GO:0012506">
    <property type="term" value="C:vesicle membrane"/>
    <property type="evidence" value="ECO:0007669"/>
    <property type="project" value="TreeGrafter"/>
</dbReference>
<feature type="compositionally biased region" description="Pro residues" evidence="4">
    <location>
        <begin position="31"/>
        <end position="52"/>
    </location>
</feature>
<evidence type="ECO:0000256" key="3">
    <source>
        <dbReference type="ARBA" id="ARBA00023216"/>
    </source>
</evidence>
<dbReference type="HOGENOM" id="CLU_025300_4_2_1"/>
<dbReference type="KEGG" id="lbc:LACBIDRAFT_304549"/>
<dbReference type="InterPro" id="IPR001464">
    <property type="entry name" value="Annexin"/>
</dbReference>
<comment type="similarity">
    <text evidence="1">Belongs to the annexin family.</text>
</comment>
<dbReference type="PRINTS" id="PR01813">
    <property type="entry name" value="ANNEXINFUNGI"/>
</dbReference>
<dbReference type="PROSITE" id="PS51897">
    <property type="entry name" value="ANNEXIN_2"/>
    <property type="match status" value="2"/>
</dbReference>
<dbReference type="GO" id="GO:0005737">
    <property type="term" value="C:cytoplasm"/>
    <property type="evidence" value="ECO:0007669"/>
    <property type="project" value="TreeGrafter"/>
</dbReference>
<dbReference type="OrthoDB" id="37886at2759"/>
<dbReference type="SMART" id="SM00335">
    <property type="entry name" value="ANX"/>
    <property type="match status" value="2"/>
</dbReference>
<sequence length="491" mass="53463">MSSPPPNQPSAGYDTSSSAAPTSAPPSAGQYPPPQGQYPYPYPYPYPPPPGHMPYGSPGQPPYPPYGYQPAPYYPQYAYHPGPYGGQPMPQPPPTVPTPNLAGQGAPPTTTPGPQSNAPPAFPSSDASVNVQAPQAQAPYYPPPPMPMAYVEPLWYLGTPIVDPHAPPAPHGVVKVPGYDPAVDYEKIQKAAGSGRGDEAKLTATILPLNVFQMDALGDFCVAKLGKRLPDKLEKCTTGNYALALRGLILGPLGYDVELAHKAIVGLGTNETLLIELILGRPAHEIRLLIAGYRLRYGRDLVEAVKSDLSGKTERMFIMALNAQRPPDTLPVDPKQVAADVETLHSAAKKREEIPFCEVLINRSQPHLAAVISSFGYKYKSLSKVIKKSFAGVIEESFLYIMHGAKPKRDGQGIWRDAKMLEKSMAGLGTRDQQLIYRLIRAHWNPTRFEAIKDAYKRRYGKTLEHRVKGETSGAYRDLLIAIVRSSEGKK</sequence>
<dbReference type="GO" id="GO:0005544">
    <property type="term" value="F:calcium-dependent phospholipid binding"/>
    <property type="evidence" value="ECO:0007669"/>
    <property type="project" value="InterPro"/>
</dbReference>
<dbReference type="GO" id="GO:0005509">
    <property type="term" value="F:calcium ion binding"/>
    <property type="evidence" value="ECO:0007669"/>
    <property type="project" value="InterPro"/>
</dbReference>
<evidence type="ECO:0000256" key="2">
    <source>
        <dbReference type="ARBA" id="ARBA00022737"/>
    </source>
</evidence>
<dbReference type="PANTHER" id="PTHR10502:SF102">
    <property type="entry name" value="ANNEXIN B11"/>
    <property type="match status" value="1"/>
</dbReference>